<dbReference type="GO" id="GO:0016780">
    <property type="term" value="F:phosphotransferase activity, for other substituted phosphate groups"/>
    <property type="evidence" value="ECO:0007669"/>
    <property type="project" value="TreeGrafter"/>
</dbReference>
<dbReference type="RefSeq" id="WP_128912396.1">
    <property type="nucleotide sequence ID" value="NZ_RDSM01000001.1"/>
</dbReference>
<evidence type="ECO:0000313" key="9">
    <source>
        <dbReference type="EMBL" id="RXH58392.1"/>
    </source>
</evidence>
<keyword evidence="10" id="KW-1185">Reference proteome</keyword>
<keyword evidence="6 7" id="KW-0472">Membrane</keyword>
<dbReference type="InterPro" id="IPR003362">
    <property type="entry name" value="Bact_transf"/>
</dbReference>
<keyword evidence="5 7" id="KW-1133">Transmembrane helix</keyword>
<proteinExistence type="inferred from homology"/>
<evidence type="ECO:0000256" key="1">
    <source>
        <dbReference type="ARBA" id="ARBA00004141"/>
    </source>
</evidence>
<dbReference type="InterPro" id="IPR017475">
    <property type="entry name" value="EPS_sugar_tfrase"/>
</dbReference>
<protein>
    <submittedName>
        <fullName evidence="9">Undecaprenyl-phosphate galactosephosphotransferase</fullName>
    </submittedName>
</protein>
<dbReference type="PANTHER" id="PTHR30576">
    <property type="entry name" value="COLANIC BIOSYNTHESIS UDP-GLUCOSE LIPID CARRIER TRANSFERASE"/>
    <property type="match status" value="1"/>
</dbReference>
<feature type="transmembrane region" description="Helical" evidence="7">
    <location>
        <begin position="47"/>
        <end position="70"/>
    </location>
</feature>
<feature type="domain" description="Bacterial sugar transferase" evidence="8">
    <location>
        <begin position="285"/>
        <end position="474"/>
    </location>
</feature>
<evidence type="ECO:0000259" key="8">
    <source>
        <dbReference type="Pfam" id="PF02397"/>
    </source>
</evidence>
<evidence type="ECO:0000256" key="6">
    <source>
        <dbReference type="ARBA" id="ARBA00023136"/>
    </source>
</evidence>
<dbReference type="EMBL" id="RDSM01000001">
    <property type="protein sequence ID" value="RXH58392.1"/>
    <property type="molecule type" value="Genomic_DNA"/>
</dbReference>
<dbReference type="GO" id="GO:0016020">
    <property type="term" value="C:membrane"/>
    <property type="evidence" value="ECO:0007669"/>
    <property type="project" value="UniProtKB-SubCell"/>
</dbReference>
<organism evidence="9 10">
    <name type="scientific">Granulicella sibirica</name>
    <dbReference type="NCBI Taxonomy" id="2479048"/>
    <lineage>
        <taxon>Bacteria</taxon>
        <taxon>Pseudomonadati</taxon>
        <taxon>Acidobacteriota</taxon>
        <taxon>Terriglobia</taxon>
        <taxon>Terriglobales</taxon>
        <taxon>Acidobacteriaceae</taxon>
        <taxon>Granulicella</taxon>
    </lineage>
</organism>
<evidence type="ECO:0000313" key="10">
    <source>
        <dbReference type="Proteomes" id="UP000289437"/>
    </source>
</evidence>
<name>A0A4Q0T5X3_9BACT</name>
<feature type="transmembrane region" description="Helical" evidence="7">
    <location>
        <begin position="290"/>
        <end position="311"/>
    </location>
</feature>
<comment type="subcellular location">
    <subcellularLocation>
        <location evidence="1">Membrane</location>
        <topology evidence="1">Multi-pass membrane protein</topology>
    </subcellularLocation>
</comment>
<dbReference type="PANTHER" id="PTHR30576:SF10">
    <property type="entry name" value="SLL5057 PROTEIN"/>
    <property type="match status" value="1"/>
</dbReference>
<evidence type="ECO:0000256" key="4">
    <source>
        <dbReference type="ARBA" id="ARBA00022692"/>
    </source>
</evidence>
<dbReference type="Pfam" id="PF02397">
    <property type="entry name" value="Bac_transf"/>
    <property type="match status" value="1"/>
</dbReference>
<feature type="transmembrane region" description="Helical" evidence="7">
    <location>
        <begin position="82"/>
        <end position="102"/>
    </location>
</feature>
<evidence type="ECO:0000256" key="2">
    <source>
        <dbReference type="ARBA" id="ARBA00006464"/>
    </source>
</evidence>
<gene>
    <name evidence="9" type="ORF">GRAN_1702</name>
</gene>
<reference evidence="10" key="2">
    <citation type="submission" date="2019-02" db="EMBL/GenBank/DDBJ databases">
        <title>Granulicella sibirica sp. nov., a psychrotolerant acidobacterium isolated from an organic soil layer in forested tundra, West Siberia.</title>
        <authorList>
            <person name="Oshkin I.Y."/>
            <person name="Kulichevskaya I.S."/>
            <person name="Rijpstra W.I.C."/>
            <person name="Sinninghe Damste J.S."/>
            <person name="Rakitin A.L."/>
            <person name="Ravin N.V."/>
            <person name="Dedysh S.N."/>
        </authorList>
    </citation>
    <scope>NUCLEOTIDE SEQUENCE [LARGE SCALE GENOMIC DNA]</scope>
    <source>
        <strain evidence="10">AF10</strain>
    </source>
</reference>
<keyword evidence="3 9" id="KW-0808">Transferase</keyword>
<dbReference type="Gene3D" id="3.40.50.720">
    <property type="entry name" value="NAD(P)-binding Rossmann-like Domain"/>
    <property type="match status" value="1"/>
</dbReference>
<evidence type="ECO:0000256" key="3">
    <source>
        <dbReference type="ARBA" id="ARBA00022679"/>
    </source>
</evidence>
<evidence type="ECO:0000256" key="5">
    <source>
        <dbReference type="ARBA" id="ARBA00022989"/>
    </source>
</evidence>
<dbReference type="Proteomes" id="UP000289437">
    <property type="component" value="Unassembled WGS sequence"/>
</dbReference>
<comment type="similarity">
    <text evidence="2">Belongs to the bacterial sugar transferase family.</text>
</comment>
<accession>A0A4Q0T5X3</accession>
<keyword evidence="4 7" id="KW-0812">Transmembrane</keyword>
<sequence>MRQASRKIVLFGMCGDLAVCAVSLLVTASVLHQLPLDAGALVIKSPFWQLLSVILLSLCWQLSMVATGAYQSYRLASWVEQALALAVGTGVAAFWAGVWLWTCQLSGLIPSGSVVTAFFLFWLISFSALLFTRIVARVCMRVFHRSGRNVRNVILVGSNRRAVALADGLIGDGDSGYKLLGFVDDIWHFDGAPEHYKQMLIGNSEDILELLRNMALDEVIIALPIASSYRFTQQIMNWCRQQGILVRCDASLFDYTSDGVQSIGISQRLITLHNTERNGVLVVAKRTFDFVLSTIILLGLSPVIAVIALAVRFTSPGPIIFAQERLGMGKRRFKIYKFRTMVADAEAQMKKVEHLNQSAGPTFKLKHDPRITPVGSFLRKTSLDELPQLFNVWLGDMSLVGPRPLPLRDYRGFSEDWHRRRFSVKPGITCLWQVSGRSSIGFEEWMQLDMDYIDRWSFWLDLQILAQTIPAVVKGSGAM</sequence>
<dbReference type="NCBIfam" id="TIGR03025">
    <property type="entry name" value="EPS_sugtrans"/>
    <property type="match status" value="1"/>
</dbReference>
<feature type="transmembrane region" description="Helical" evidence="7">
    <location>
        <begin position="114"/>
        <end position="136"/>
    </location>
</feature>
<evidence type="ECO:0000256" key="7">
    <source>
        <dbReference type="SAM" id="Phobius"/>
    </source>
</evidence>
<feature type="transmembrane region" description="Helical" evidence="7">
    <location>
        <begin position="7"/>
        <end position="27"/>
    </location>
</feature>
<comment type="caution">
    <text evidence="9">The sequence shown here is derived from an EMBL/GenBank/DDBJ whole genome shotgun (WGS) entry which is preliminary data.</text>
</comment>
<dbReference type="OrthoDB" id="9808602at2"/>
<reference evidence="9 10" key="1">
    <citation type="submission" date="2018-11" db="EMBL/GenBank/DDBJ databases">
        <authorList>
            <person name="Mardanov A.V."/>
            <person name="Ravin N.V."/>
            <person name="Dedysh S.N."/>
        </authorList>
    </citation>
    <scope>NUCLEOTIDE SEQUENCE [LARGE SCALE GENOMIC DNA]</scope>
    <source>
        <strain evidence="9 10">AF10</strain>
    </source>
</reference>
<dbReference type="Pfam" id="PF13727">
    <property type="entry name" value="CoA_binding_3"/>
    <property type="match status" value="1"/>
</dbReference>
<dbReference type="AlphaFoldDB" id="A0A4Q0T5X3"/>